<dbReference type="InterPro" id="IPR001245">
    <property type="entry name" value="Ser-Thr/Tyr_kinase_cat_dom"/>
</dbReference>
<dbReference type="FunFam" id="1.10.510.10:FF:000129">
    <property type="entry name" value="cysteine-rich receptor-like protein kinase 10"/>
    <property type="match status" value="1"/>
</dbReference>
<evidence type="ECO:0000259" key="19">
    <source>
        <dbReference type="PROSITE" id="PS51473"/>
    </source>
</evidence>
<feature type="domain" description="Protein kinase" evidence="18">
    <location>
        <begin position="352"/>
        <end position="638"/>
    </location>
</feature>
<dbReference type="InterPro" id="IPR000719">
    <property type="entry name" value="Prot_kinase_dom"/>
</dbReference>
<dbReference type="PANTHER" id="PTHR27002:SF1050">
    <property type="entry name" value="CYSTEINE-RICH RECEPTOR-LIKE PROTEIN KINASE 5"/>
    <property type="match status" value="1"/>
</dbReference>
<evidence type="ECO:0000256" key="14">
    <source>
        <dbReference type="PROSITE-ProRule" id="PRU10141"/>
    </source>
</evidence>
<dbReference type="PROSITE" id="PS50011">
    <property type="entry name" value="PROTEIN_KINASE_DOM"/>
    <property type="match status" value="1"/>
</dbReference>
<dbReference type="GO" id="GO:0005524">
    <property type="term" value="F:ATP binding"/>
    <property type="evidence" value="ECO:0007669"/>
    <property type="project" value="UniProtKB-UniRule"/>
</dbReference>
<evidence type="ECO:0000256" key="12">
    <source>
        <dbReference type="ARBA" id="ARBA00023170"/>
    </source>
</evidence>
<reference evidence="20 21" key="1">
    <citation type="journal article" date="2019" name="Plant Biotechnol. J.">
        <title>The red bayberry genome and genetic basis of sex determination.</title>
        <authorList>
            <person name="Jia H.M."/>
            <person name="Jia H.J."/>
            <person name="Cai Q.L."/>
            <person name="Wang Y."/>
            <person name="Zhao H.B."/>
            <person name="Yang W.F."/>
            <person name="Wang G.Y."/>
            <person name="Li Y.H."/>
            <person name="Zhan D.L."/>
            <person name="Shen Y.T."/>
            <person name="Niu Q.F."/>
            <person name="Chang L."/>
            <person name="Qiu J."/>
            <person name="Zhao L."/>
            <person name="Xie H.B."/>
            <person name="Fu W.Y."/>
            <person name="Jin J."/>
            <person name="Li X.W."/>
            <person name="Jiao Y."/>
            <person name="Zhou C.C."/>
            <person name="Tu T."/>
            <person name="Chai C.Y."/>
            <person name="Gao J.L."/>
            <person name="Fan L.J."/>
            <person name="van de Weg E."/>
            <person name="Wang J.Y."/>
            <person name="Gao Z.S."/>
        </authorList>
    </citation>
    <scope>NUCLEOTIDE SEQUENCE [LARGE SCALE GENOMIC DNA]</scope>
    <source>
        <tissue evidence="20">Leaves</tissue>
    </source>
</reference>
<dbReference type="CDD" id="cd23509">
    <property type="entry name" value="Gnk2-like"/>
    <property type="match status" value="2"/>
</dbReference>
<evidence type="ECO:0000256" key="8">
    <source>
        <dbReference type="ARBA" id="ARBA00022777"/>
    </source>
</evidence>
<evidence type="ECO:0000256" key="7">
    <source>
        <dbReference type="ARBA" id="ARBA00022741"/>
    </source>
</evidence>
<evidence type="ECO:0000256" key="15">
    <source>
        <dbReference type="SAM" id="MobiDB-lite"/>
    </source>
</evidence>
<name>A0A6A1WG79_9ROSI</name>
<evidence type="ECO:0000259" key="18">
    <source>
        <dbReference type="PROSITE" id="PS50011"/>
    </source>
</evidence>
<dbReference type="PROSITE" id="PS00107">
    <property type="entry name" value="PROTEIN_KINASE_ATP"/>
    <property type="match status" value="1"/>
</dbReference>
<evidence type="ECO:0000256" key="17">
    <source>
        <dbReference type="SAM" id="SignalP"/>
    </source>
</evidence>
<feature type="region of interest" description="Disordered" evidence="15">
    <location>
        <begin position="262"/>
        <end position="281"/>
    </location>
</feature>
<dbReference type="FunFam" id="3.30.200.20:FF:000727">
    <property type="entry name" value="Cysteine-rich RLK (RECEPTOR-like protein kinase) 23"/>
    <property type="match status" value="1"/>
</dbReference>
<keyword evidence="10 16" id="KW-1133">Transmembrane helix</keyword>
<keyword evidence="9 14" id="KW-0067">ATP-binding</keyword>
<evidence type="ECO:0000256" key="13">
    <source>
        <dbReference type="ARBA" id="ARBA00023180"/>
    </source>
</evidence>
<organism evidence="20 21">
    <name type="scientific">Morella rubra</name>
    <name type="common">Chinese bayberry</name>
    <dbReference type="NCBI Taxonomy" id="262757"/>
    <lineage>
        <taxon>Eukaryota</taxon>
        <taxon>Viridiplantae</taxon>
        <taxon>Streptophyta</taxon>
        <taxon>Embryophyta</taxon>
        <taxon>Tracheophyta</taxon>
        <taxon>Spermatophyta</taxon>
        <taxon>Magnoliopsida</taxon>
        <taxon>eudicotyledons</taxon>
        <taxon>Gunneridae</taxon>
        <taxon>Pentapetalae</taxon>
        <taxon>rosids</taxon>
        <taxon>fabids</taxon>
        <taxon>Fagales</taxon>
        <taxon>Myricaceae</taxon>
        <taxon>Morella</taxon>
    </lineage>
</organism>
<feature type="chain" id="PRO_5025374199" evidence="17">
    <location>
        <begin position="37"/>
        <end position="676"/>
    </location>
</feature>
<dbReference type="Gene3D" id="3.30.200.20">
    <property type="entry name" value="Phosphorylase Kinase, domain 1"/>
    <property type="match status" value="1"/>
</dbReference>
<dbReference type="Proteomes" id="UP000516437">
    <property type="component" value="Chromosome 2"/>
</dbReference>
<dbReference type="Gene3D" id="1.10.510.10">
    <property type="entry name" value="Transferase(Phosphotransferase) domain 1"/>
    <property type="match status" value="1"/>
</dbReference>
<dbReference type="EMBL" id="RXIC02000020">
    <property type="protein sequence ID" value="KAB1221870.1"/>
    <property type="molecule type" value="Genomic_DNA"/>
</dbReference>
<dbReference type="InterPro" id="IPR008271">
    <property type="entry name" value="Ser/Thr_kinase_AS"/>
</dbReference>
<evidence type="ECO:0000313" key="21">
    <source>
        <dbReference type="Proteomes" id="UP000516437"/>
    </source>
</evidence>
<evidence type="ECO:0000256" key="11">
    <source>
        <dbReference type="ARBA" id="ARBA00023136"/>
    </source>
</evidence>
<feature type="signal peptide" evidence="17">
    <location>
        <begin position="1"/>
        <end position="36"/>
    </location>
</feature>
<gene>
    <name evidence="20" type="ORF">CJ030_MR2G008566</name>
</gene>
<dbReference type="PANTHER" id="PTHR27002">
    <property type="entry name" value="RECEPTOR-LIKE SERINE/THREONINE-PROTEIN KINASE SD1-8"/>
    <property type="match status" value="1"/>
</dbReference>
<keyword evidence="4 16" id="KW-0812">Transmembrane</keyword>
<evidence type="ECO:0000256" key="2">
    <source>
        <dbReference type="ARBA" id="ARBA00022527"/>
    </source>
</evidence>
<feature type="domain" description="Gnk2-homologous" evidence="19">
    <location>
        <begin position="37"/>
        <end position="145"/>
    </location>
</feature>
<dbReference type="CDD" id="cd14066">
    <property type="entry name" value="STKc_IRAK"/>
    <property type="match status" value="1"/>
</dbReference>
<dbReference type="GO" id="GO:0042742">
    <property type="term" value="P:defense response to bacterium"/>
    <property type="evidence" value="ECO:0007669"/>
    <property type="project" value="TreeGrafter"/>
</dbReference>
<accession>A0A6A1WG79</accession>
<comment type="caution">
    <text evidence="20">The sequence shown here is derived from an EMBL/GenBank/DDBJ whole genome shotgun (WGS) entry which is preliminary data.</text>
</comment>
<dbReference type="PROSITE" id="PS00108">
    <property type="entry name" value="PROTEIN_KINASE_ST"/>
    <property type="match status" value="1"/>
</dbReference>
<comment type="subcellular location">
    <subcellularLocation>
        <location evidence="1">Membrane</location>
        <topology evidence="1">Single-pass membrane protein</topology>
    </subcellularLocation>
</comment>
<evidence type="ECO:0000256" key="1">
    <source>
        <dbReference type="ARBA" id="ARBA00004167"/>
    </source>
</evidence>
<proteinExistence type="predicted"/>
<keyword evidence="3" id="KW-0808">Transferase</keyword>
<dbReference type="InterPro" id="IPR011009">
    <property type="entry name" value="Kinase-like_dom_sf"/>
</dbReference>
<dbReference type="Gene3D" id="3.30.430.20">
    <property type="entry name" value="Gnk2 domain, C-X8-C-X2-C motif"/>
    <property type="match status" value="2"/>
</dbReference>
<protein>
    <submittedName>
        <fullName evidence="20">Cysteine-rich receptor-like protein kinase 25</fullName>
    </submittedName>
</protein>
<feature type="domain" description="Gnk2-homologous" evidence="19">
    <location>
        <begin position="151"/>
        <end position="256"/>
    </location>
</feature>
<dbReference type="GO" id="GO:0004674">
    <property type="term" value="F:protein serine/threonine kinase activity"/>
    <property type="evidence" value="ECO:0007669"/>
    <property type="project" value="UniProtKB-KW"/>
</dbReference>
<dbReference type="InterPro" id="IPR017441">
    <property type="entry name" value="Protein_kinase_ATP_BS"/>
</dbReference>
<keyword evidence="21" id="KW-1185">Reference proteome</keyword>
<keyword evidence="13" id="KW-0325">Glycoprotein</keyword>
<dbReference type="GO" id="GO:0005886">
    <property type="term" value="C:plasma membrane"/>
    <property type="evidence" value="ECO:0007669"/>
    <property type="project" value="TreeGrafter"/>
</dbReference>
<feature type="transmembrane region" description="Helical" evidence="16">
    <location>
        <begin position="291"/>
        <end position="312"/>
    </location>
</feature>
<evidence type="ECO:0000256" key="16">
    <source>
        <dbReference type="SAM" id="Phobius"/>
    </source>
</evidence>
<feature type="compositionally biased region" description="Polar residues" evidence="15">
    <location>
        <begin position="654"/>
        <end position="669"/>
    </location>
</feature>
<dbReference type="OrthoDB" id="688481at2759"/>
<keyword evidence="5 17" id="KW-0732">Signal</keyword>
<dbReference type="PROSITE" id="PS51473">
    <property type="entry name" value="GNK2"/>
    <property type="match status" value="2"/>
</dbReference>
<dbReference type="Pfam" id="PF07714">
    <property type="entry name" value="PK_Tyr_Ser-Thr"/>
    <property type="match status" value="1"/>
</dbReference>
<dbReference type="SUPFAM" id="SSF56112">
    <property type="entry name" value="Protein kinase-like (PK-like)"/>
    <property type="match status" value="1"/>
</dbReference>
<keyword evidence="11 16" id="KW-0472">Membrane</keyword>
<keyword evidence="2" id="KW-0723">Serine/threonine-protein kinase</keyword>
<dbReference type="FunFam" id="3.30.430.20:FF:000012">
    <property type="entry name" value="Cysteine-rich receptor-like protein kinase 25"/>
    <property type="match status" value="1"/>
</dbReference>
<evidence type="ECO:0000313" key="20">
    <source>
        <dbReference type="EMBL" id="KAB1221870.1"/>
    </source>
</evidence>
<evidence type="ECO:0000256" key="10">
    <source>
        <dbReference type="ARBA" id="ARBA00022989"/>
    </source>
</evidence>
<feature type="binding site" evidence="14">
    <location>
        <position position="380"/>
    </location>
    <ligand>
        <name>ATP</name>
        <dbReference type="ChEBI" id="CHEBI:30616"/>
    </ligand>
</feature>
<evidence type="ECO:0000256" key="3">
    <source>
        <dbReference type="ARBA" id="ARBA00022679"/>
    </source>
</evidence>
<evidence type="ECO:0000256" key="6">
    <source>
        <dbReference type="ARBA" id="ARBA00022737"/>
    </source>
</evidence>
<dbReference type="Pfam" id="PF01657">
    <property type="entry name" value="Stress-antifung"/>
    <property type="match status" value="2"/>
</dbReference>
<evidence type="ECO:0000256" key="4">
    <source>
        <dbReference type="ARBA" id="ARBA00022692"/>
    </source>
</evidence>
<sequence>MGRDWFIIMPPFNPCSLPLVFLFAFSFLSLIPHTAGQNYLFHICANNSFPQNSIYNSSLNSLLSSLSSDAKATDEVEFYFDNTTAGQNTSAPLYGLYLCRGDVTADTCRRCVAAATKYLADTCSREKAAVTWYDECMVRYSNETIFSTMAVSPRVALLNTQNITEQDRFNRLFNTTMADLASQTSNTSMKFGTKQVKFSDFQNVYNLAQCTPDLSSTDCNSCLQAAMNRLSICCSGKQGARVLFPSCNIRYELYPFYNQSDSTAPGPSVQPPPPGSVTGSKGKSKLSAAKIVAIVVPITVSVVLFILGYCFIIKRGKKKQNAVKGEDAANDITTVESLQYDFGTIETATNKFSQDNKLGEGGFGEVYKGTLSNGQEIAVKRLSRSSGQGAEQFKNEVVVVAKLQHRNLTRLLGFCLEGEEKILVYEFVANRSLDNFLYDPSKQGQLDWSKRIKIIGGIARGIQYLHEDSRLKIIHRDLKASNVLLDADMNPKISDFGMARIFGVDQTQGNTSRIVGTYGYMSPEYAMHGEFSVKSDVYSFGVLILEIISGKKNSSFYESEGAEDLLTYAWIHWKEGRPLELVDPALGDSYSTDEVIRCINIGLLCVQEDPDERPTMASIVLTLNSYSSTLPAPQQPAFFLRSKSEMPRKDLESDQSTSKSTPFSVNEVSITELHPR</sequence>
<keyword evidence="12 20" id="KW-0675">Receptor</keyword>
<keyword evidence="8 20" id="KW-0418">Kinase</keyword>
<keyword evidence="6" id="KW-0677">Repeat</keyword>
<dbReference type="InterPro" id="IPR038408">
    <property type="entry name" value="GNK2_sf"/>
</dbReference>
<feature type="compositionally biased region" description="Basic and acidic residues" evidence="15">
    <location>
        <begin position="642"/>
        <end position="652"/>
    </location>
</feature>
<evidence type="ECO:0000256" key="9">
    <source>
        <dbReference type="ARBA" id="ARBA00022840"/>
    </source>
</evidence>
<dbReference type="AlphaFoldDB" id="A0A6A1WG79"/>
<dbReference type="SMART" id="SM00220">
    <property type="entry name" value="S_TKc"/>
    <property type="match status" value="1"/>
</dbReference>
<keyword evidence="7 14" id="KW-0547">Nucleotide-binding</keyword>
<feature type="region of interest" description="Disordered" evidence="15">
    <location>
        <begin position="641"/>
        <end position="676"/>
    </location>
</feature>
<evidence type="ECO:0000256" key="5">
    <source>
        <dbReference type="ARBA" id="ARBA00022729"/>
    </source>
</evidence>
<dbReference type="InterPro" id="IPR002902">
    <property type="entry name" value="GNK2"/>
</dbReference>